<accession>A0A8H4MXY3</accession>
<feature type="transmembrane region" description="Helical" evidence="1">
    <location>
        <begin position="199"/>
        <end position="226"/>
    </location>
</feature>
<dbReference type="AlphaFoldDB" id="A0A8H4MXY3"/>
<gene>
    <name evidence="3" type="ORF">GTA08_BOTSDO09333</name>
</gene>
<evidence type="ECO:0000259" key="2">
    <source>
        <dbReference type="Pfam" id="PF20237"/>
    </source>
</evidence>
<name>A0A8H4MXY3_9PEZI</name>
<keyword evidence="1" id="KW-1133">Transmembrane helix</keyword>
<keyword evidence="1" id="KW-0812">Transmembrane</keyword>
<evidence type="ECO:0000313" key="3">
    <source>
        <dbReference type="EMBL" id="KAF4303144.1"/>
    </source>
</evidence>
<protein>
    <recommendedName>
        <fullName evidence="2">DUF6594 domain-containing protein</fullName>
    </recommendedName>
</protein>
<dbReference type="OrthoDB" id="5342093at2759"/>
<dbReference type="Pfam" id="PF20237">
    <property type="entry name" value="DUF6594"/>
    <property type="match status" value="1"/>
</dbReference>
<sequence length="285" mass="31945">MGLMPEVAIFRRFGFLNAQNILYMQAELVSLEERLRKIQVKDDQSPEPKSRYAKNWWLLSESVNHDDDEQWSLVQEIRGKLKDYNKALVQQIKIVATEHPSMHDLRYIQNYLESSEMDEFLTGKDANVWGSVDAPDDRAPDLLSLLPRHNEDFFSRWMTGSAVEKLLRLSQGRRRASTTATASPSTAHRNNLVGVKDDIVLRCTFVFVTMLASGLPILAIVILYSVKSLTTRLGLIAVFNMLLSLSLATFTSAKRADIFAVSAAFSAVQVVFVQVGTSSTDGVVS</sequence>
<proteinExistence type="predicted"/>
<feature type="transmembrane region" description="Helical" evidence="1">
    <location>
        <begin position="232"/>
        <end position="251"/>
    </location>
</feature>
<evidence type="ECO:0000256" key="1">
    <source>
        <dbReference type="SAM" id="Phobius"/>
    </source>
</evidence>
<dbReference type="PANTHER" id="PTHR34502:SF5">
    <property type="entry name" value="DUF6594 DOMAIN-CONTAINING PROTEIN"/>
    <property type="match status" value="1"/>
</dbReference>
<dbReference type="PANTHER" id="PTHR34502">
    <property type="entry name" value="DUF6594 DOMAIN-CONTAINING PROTEIN-RELATED"/>
    <property type="match status" value="1"/>
</dbReference>
<comment type="caution">
    <text evidence="3">The sequence shown here is derived from an EMBL/GenBank/DDBJ whole genome shotgun (WGS) entry which is preliminary data.</text>
</comment>
<dbReference type="EMBL" id="WWBZ02000062">
    <property type="protein sequence ID" value="KAF4303144.1"/>
    <property type="molecule type" value="Genomic_DNA"/>
</dbReference>
<feature type="domain" description="DUF6594" evidence="2">
    <location>
        <begin position="4"/>
        <end position="270"/>
    </location>
</feature>
<evidence type="ECO:0000313" key="4">
    <source>
        <dbReference type="Proteomes" id="UP000572817"/>
    </source>
</evidence>
<organism evidence="3 4">
    <name type="scientific">Botryosphaeria dothidea</name>
    <dbReference type="NCBI Taxonomy" id="55169"/>
    <lineage>
        <taxon>Eukaryota</taxon>
        <taxon>Fungi</taxon>
        <taxon>Dikarya</taxon>
        <taxon>Ascomycota</taxon>
        <taxon>Pezizomycotina</taxon>
        <taxon>Dothideomycetes</taxon>
        <taxon>Dothideomycetes incertae sedis</taxon>
        <taxon>Botryosphaeriales</taxon>
        <taxon>Botryosphaeriaceae</taxon>
        <taxon>Botryosphaeria</taxon>
    </lineage>
</organism>
<dbReference type="InterPro" id="IPR046529">
    <property type="entry name" value="DUF6594"/>
</dbReference>
<dbReference type="Proteomes" id="UP000572817">
    <property type="component" value="Unassembled WGS sequence"/>
</dbReference>
<keyword evidence="4" id="KW-1185">Reference proteome</keyword>
<keyword evidence="1" id="KW-0472">Membrane</keyword>
<reference evidence="3" key="1">
    <citation type="submission" date="2020-04" db="EMBL/GenBank/DDBJ databases">
        <title>Genome Assembly and Annotation of Botryosphaeria dothidea sdau 11-99, a Latent Pathogen of Apple Fruit Ring Rot in China.</title>
        <authorList>
            <person name="Yu C."/>
            <person name="Diao Y."/>
            <person name="Lu Q."/>
            <person name="Zhao J."/>
            <person name="Cui S."/>
            <person name="Peng C."/>
            <person name="He B."/>
            <person name="Liu H."/>
        </authorList>
    </citation>
    <scope>NUCLEOTIDE SEQUENCE [LARGE SCALE GENOMIC DNA]</scope>
    <source>
        <strain evidence="3">Sdau11-99</strain>
    </source>
</reference>